<proteinExistence type="inferred from homology"/>
<dbReference type="PANTHER" id="PTHR10877:SF150">
    <property type="entry name" value="REJ DOMAIN-CONTAINING PROTEIN"/>
    <property type="match status" value="1"/>
</dbReference>
<evidence type="ECO:0000256" key="8">
    <source>
        <dbReference type="SAM" id="SignalP"/>
    </source>
</evidence>
<feature type="transmembrane region" description="Helical" evidence="7">
    <location>
        <begin position="349"/>
        <end position="368"/>
    </location>
</feature>
<sequence>MMVVLISFIVACLCSKSMTKTSEIAPLKQVQLEDNTIKNKYDAKIDLEDIKCPDESADEHLLKEKRHRIQLDKKLRSLIKVFISGLLYLTLLCIMVSHHMVSQSYDEKKYLGTAIKSDIQTDTINGIWDWIENSFIDKVFPKRWYNGELRSAYLQRFIDNGYSFRLGLARACEVPNIMKKALHICQRDYNVEYEEKGIFCPVILITNSFAYSSSGGELKTDGLFAVYGVGGYSIELGPQRDLALSYVRSLRRLTWIDPYTRALFVEVVTMNGATRLHSVVKMTFELSSFGDINIKSDIMSSNLYPYLGPWDYIILMIQLIFILITIVRIVRFVISVYKLKINCLVTSSAWIELLRLVFCVTAIILYILRIDSTLSAIKQLSDNVESLNSFVSIEKVQMLDKGYRMCLSVEVFLATLDLLKPLTFNYYLHLMRTSLVISCGQIISAALMVYLLIVAFATLLYLLVGPYIMEMRDMVSALMTMTRLSLTIAKFKNTLEEMDSLELEVIFMIFMTLMTFIIINLFVAVVSTMFGLMKTNAHNLESVEGFDAELNNHFWWKLNRWFSRITDFLCLRNHYDFDNKDHNQRLQRYSDIFLDRKIFIISVKTPVRARLVTN</sequence>
<dbReference type="PANTHER" id="PTHR10877">
    <property type="entry name" value="POLYCYSTIN FAMILY MEMBER"/>
    <property type="match status" value="1"/>
</dbReference>
<dbReference type="InterPro" id="IPR003915">
    <property type="entry name" value="PKD_2"/>
</dbReference>
<evidence type="ECO:0000256" key="5">
    <source>
        <dbReference type="ARBA" id="ARBA00023136"/>
    </source>
</evidence>
<feature type="transmembrane region" description="Helical" evidence="7">
    <location>
        <begin position="442"/>
        <end position="463"/>
    </location>
</feature>
<feature type="transmembrane region" description="Helical" evidence="7">
    <location>
        <begin position="402"/>
        <end position="422"/>
    </location>
</feature>
<dbReference type="PRINTS" id="PR01433">
    <property type="entry name" value="POLYCYSTIN2"/>
</dbReference>
<gene>
    <name evidence="11" type="ORF">KUTeg_009715</name>
</gene>
<evidence type="ECO:0000256" key="6">
    <source>
        <dbReference type="ARBA" id="ARBA00023180"/>
    </source>
</evidence>
<evidence type="ECO:0000256" key="1">
    <source>
        <dbReference type="ARBA" id="ARBA00004141"/>
    </source>
</evidence>
<keyword evidence="5 7" id="KW-0472">Membrane</keyword>
<keyword evidence="4 7" id="KW-1133">Transmembrane helix</keyword>
<protein>
    <submittedName>
        <fullName evidence="11">Uncharacterized protein</fullName>
    </submittedName>
</protein>
<dbReference type="Proteomes" id="UP001217089">
    <property type="component" value="Unassembled WGS sequence"/>
</dbReference>
<keyword evidence="8" id="KW-0732">Signal</keyword>
<comment type="similarity">
    <text evidence="2">Belongs to the polycystin family.</text>
</comment>
<comment type="caution">
    <text evidence="11">The sequence shown here is derived from an EMBL/GenBank/DDBJ whole genome shotgun (WGS) entry which is preliminary data.</text>
</comment>
<feature type="domain" description="Polycystin cation channel PKD1/PKD2" evidence="9">
    <location>
        <begin position="310"/>
        <end position="530"/>
    </location>
</feature>
<evidence type="ECO:0000259" key="9">
    <source>
        <dbReference type="Pfam" id="PF08016"/>
    </source>
</evidence>
<dbReference type="Pfam" id="PF08016">
    <property type="entry name" value="PKD_channel"/>
    <property type="match status" value="1"/>
</dbReference>
<name>A0ABQ9F8Y8_TEGGR</name>
<comment type="subcellular location">
    <subcellularLocation>
        <location evidence="1">Membrane</location>
        <topology evidence="1">Multi-pass membrane protein</topology>
    </subcellularLocation>
</comment>
<dbReference type="InterPro" id="IPR051223">
    <property type="entry name" value="Polycystin"/>
</dbReference>
<accession>A0ABQ9F8Y8</accession>
<feature type="transmembrane region" description="Helical" evidence="7">
    <location>
        <begin position="81"/>
        <end position="101"/>
    </location>
</feature>
<evidence type="ECO:0000256" key="2">
    <source>
        <dbReference type="ARBA" id="ARBA00007200"/>
    </source>
</evidence>
<dbReference type="InterPro" id="IPR013122">
    <property type="entry name" value="PKD1_2_channel"/>
</dbReference>
<evidence type="ECO:0000256" key="3">
    <source>
        <dbReference type="ARBA" id="ARBA00022692"/>
    </source>
</evidence>
<feature type="signal peptide" evidence="8">
    <location>
        <begin position="1"/>
        <end position="19"/>
    </location>
</feature>
<feature type="domain" description="Polycystin" evidence="10">
    <location>
        <begin position="122"/>
        <end position="303"/>
    </location>
</feature>
<keyword evidence="3 7" id="KW-0812">Transmembrane</keyword>
<reference evidence="11 12" key="1">
    <citation type="submission" date="2022-12" db="EMBL/GenBank/DDBJ databases">
        <title>Chromosome-level genome of Tegillarca granosa.</title>
        <authorList>
            <person name="Kim J."/>
        </authorList>
    </citation>
    <scope>NUCLEOTIDE SEQUENCE [LARGE SCALE GENOMIC DNA]</scope>
    <source>
        <strain evidence="11">Teg-2019</strain>
        <tissue evidence="11">Adductor muscle</tissue>
    </source>
</reference>
<dbReference type="InterPro" id="IPR046791">
    <property type="entry name" value="Polycystin_dom"/>
</dbReference>
<evidence type="ECO:0000313" key="12">
    <source>
        <dbReference type="Proteomes" id="UP001217089"/>
    </source>
</evidence>
<dbReference type="EMBL" id="JARBDR010000440">
    <property type="protein sequence ID" value="KAJ8312342.1"/>
    <property type="molecule type" value="Genomic_DNA"/>
</dbReference>
<keyword evidence="6" id="KW-0325">Glycoprotein</keyword>
<feature type="chain" id="PRO_5046222229" evidence="8">
    <location>
        <begin position="20"/>
        <end position="614"/>
    </location>
</feature>
<evidence type="ECO:0000256" key="4">
    <source>
        <dbReference type="ARBA" id="ARBA00022989"/>
    </source>
</evidence>
<evidence type="ECO:0000256" key="7">
    <source>
        <dbReference type="SAM" id="Phobius"/>
    </source>
</evidence>
<feature type="transmembrane region" description="Helical" evidence="7">
    <location>
        <begin position="312"/>
        <end position="337"/>
    </location>
</feature>
<evidence type="ECO:0000259" key="10">
    <source>
        <dbReference type="Pfam" id="PF20519"/>
    </source>
</evidence>
<feature type="transmembrane region" description="Helical" evidence="7">
    <location>
        <begin position="505"/>
        <end position="532"/>
    </location>
</feature>
<keyword evidence="12" id="KW-1185">Reference proteome</keyword>
<organism evidence="11 12">
    <name type="scientific">Tegillarca granosa</name>
    <name type="common">Malaysian cockle</name>
    <name type="synonym">Anadara granosa</name>
    <dbReference type="NCBI Taxonomy" id="220873"/>
    <lineage>
        <taxon>Eukaryota</taxon>
        <taxon>Metazoa</taxon>
        <taxon>Spiralia</taxon>
        <taxon>Lophotrochozoa</taxon>
        <taxon>Mollusca</taxon>
        <taxon>Bivalvia</taxon>
        <taxon>Autobranchia</taxon>
        <taxon>Pteriomorphia</taxon>
        <taxon>Arcoida</taxon>
        <taxon>Arcoidea</taxon>
        <taxon>Arcidae</taxon>
        <taxon>Tegillarca</taxon>
    </lineage>
</organism>
<evidence type="ECO:0000313" key="11">
    <source>
        <dbReference type="EMBL" id="KAJ8312342.1"/>
    </source>
</evidence>
<dbReference type="Pfam" id="PF20519">
    <property type="entry name" value="Polycystin_dom"/>
    <property type="match status" value="1"/>
</dbReference>